<evidence type="ECO:0000313" key="1">
    <source>
        <dbReference type="EMBL" id="JAP33701.1"/>
    </source>
</evidence>
<protein>
    <submittedName>
        <fullName evidence="1">Putative ovule protein</fullName>
    </submittedName>
</protein>
<accession>A0A0V0IM38</accession>
<reference evidence="1" key="1">
    <citation type="submission" date="2015-12" db="EMBL/GenBank/DDBJ databases">
        <title>Gene expression during late stages of embryo sac development: a critical building block for successful pollen-pistil interactions.</title>
        <authorList>
            <person name="Liu Y."/>
            <person name="Joly V."/>
            <person name="Sabar M."/>
            <person name="Matton D.P."/>
        </authorList>
    </citation>
    <scope>NUCLEOTIDE SEQUENCE</scope>
</reference>
<dbReference type="EMBL" id="GEDG01004734">
    <property type="protein sequence ID" value="JAP33701.1"/>
    <property type="molecule type" value="Transcribed_RNA"/>
</dbReference>
<proteinExistence type="predicted"/>
<name>A0A0V0IM38_SOLCH</name>
<sequence length="71" mass="8430">MYINMYIGPFDVFLASEHLYFASAPYFPFFYLYIDVCRMYTAVYKPPFGLLGLENSISRLVWLSRHLFISL</sequence>
<dbReference type="AlphaFoldDB" id="A0A0V0IM38"/>
<organism evidence="1">
    <name type="scientific">Solanum chacoense</name>
    <name type="common">Chaco potato</name>
    <dbReference type="NCBI Taxonomy" id="4108"/>
    <lineage>
        <taxon>Eukaryota</taxon>
        <taxon>Viridiplantae</taxon>
        <taxon>Streptophyta</taxon>
        <taxon>Embryophyta</taxon>
        <taxon>Tracheophyta</taxon>
        <taxon>Spermatophyta</taxon>
        <taxon>Magnoliopsida</taxon>
        <taxon>eudicotyledons</taxon>
        <taxon>Gunneridae</taxon>
        <taxon>Pentapetalae</taxon>
        <taxon>asterids</taxon>
        <taxon>lamiids</taxon>
        <taxon>Solanales</taxon>
        <taxon>Solanaceae</taxon>
        <taxon>Solanoideae</taxon>
        <taxon>Solaneae</taxon>
        <taxon>Solanum</taxon>
    </lineage>
</organism>